<dbReference type="OMA" id="AENEMFK"/>
<evidence type="ECO:0000256" key="2">
    <source>
        <dbReference type="ARBA" id="ARBA00022942"/>
    </source>
</evidence>
<dbReference type="SMART" id="SM00088">
    <property type="entry name" value="PINT"/>
    <property type="match status" value="1"/>
</dbReference>
<dbReference type="SUPFAM" id="SSF46785">
    <property type="entry name" value="Winged helix' DNA-binding domain"/>
    <property type="match status" value="1"/>
</dbReference>
<evidence type="ECO:0000313" key="4">
    <source>
        <dbReference type="EMBL" id="KRX06353.1"/>
    </source>
</evidence>
<organism evidence="4 5">
    <name type="scientific">Pseudocohnilembus persalinus</name>
    <name type="common">Ciliate</name>
    <dbReference type="NCBI Taxonomy" id="266149"/>
    <lineage>
        <taxon>Eukaryota</taxon>
        <taxon>Sar</taxon>
        <taxon>Alveolata</taxon>
        <taxon>Ciliophora</taxon>
        <taxon>Intramacronucleata</taxon>
        <taxon>Oligohymenophorea</taxon>
        <taxon>Scuticociliatia</taxon>
        <taxon>Philasterida</taxon>
        <taxon>Pseudocohnilembidae</taxon>
        <taxon>Pseudocohnilembus</taxon>
    </lineage>
</organism>
<comment type="caution">
    <text evidence="4">The sequence shown here is derived from an EMBL/GenBank/DDBJ whole genome shotgun (WGS) entry which is preliminary data.</text>
</comment>
<dbReference type="InterPro" id="IPR054559">
    <property type="entry name" value="PSMD12-CSN4-like_N"/>
</dbReference>
<dbReference type="FunCoup" id="A0A0V0QVY8">
    <property type="interactions" value="586"/>
</dbReference>
<dbReference type="Gene3D" id="1.10.10.10">
    <property type="entry name" value="Winged helix-like DNA-binding domain superfamily/Winged helix DNA-binding domain"/>
    <property type="match status" value="1"/>
</dbReference>
<dbReference type="Pfam" id="PF18098">
    <property type="entry name" value="RPN5_C"/>
    <property type="match status" value="1"/>
</dbReference>
<proteinExistence type="inferred from homology"/>
<dbReference type="PROSITE" id="PS50250">
    <property type="entry name" value="PCI"/>
    <property type="match status" value="1"/>
</dbReference>
<dbReference type="PANTHER" id="PTHR10855">
    <property type="entry name" value="26S PROTEASOME NON-ATPASE REGULATORY SUBUNIT 12/COP9 SIGNALOSOME COMPLEX SUBUNIT 4"/>
    <property type="match status" value="1"/>
</dbReference>
<dbReference type="Pfam" id="PF22241">
    <property type="entry name" value="PSMD12-CSN4_N"/>
    <property type="match status" value="1"/>
</dbReference>
<dbReference type="InterPro" id="IPR000717">
    <property type="entry name" value="PCI_dom"/>
</dbReference>
<name>A0A0V0QVY8_PSEPJ</name>
<gene>
    <name evidence="4" type="ORF">PPERSA_04966</name>
</gene>
<comment type="similarity">
    <text evidence="1">Belongs to the proteasome subunit p55 family.</text>
</comment>
<dbReference type="InParanoid" id="A0A0V0QVY8"/>
<dbReference type="InterPro" id="IPR036388">
    <property type="entry name" value="WH-like_DNA-bd_sf"/>
</dbReference>
<dbReference type="EMBL" id="LDAU01000096">
    <property type="protein sequence ID" value="KRX06353.1"/>
    <property type="molecule type" value="Genomic_DNA"/>
</dbReference>
<protein>
    <recommendedName>
        <fullName evidence="3">PCI domain-containing protein</fullName>
    </recommendedName>
</protein>
<evidence type="ECO:0000313" key="5">
    <source>
        <dbReference type="Proteomes" id="UP000054937"/>
    </source>
</evidence>
<feature type="domain" description="PCI" evidence="3">
    <location>
        <begin position="223"/>
        <end position="396"/>
    </location>
</feature>
<keyword evidence="5" id="KW-1185">Reference proteome</keyword>
<dbReference type="Pfam" id="PF01399">
    <property type="entry name" value="PCI"/>
    <property type="match status" value="1"/>
</dbReference>
<sequence>MEVENTSYGQQIDDLLVKEKQARLNNEAHESVKIVTQIVKITWDLKEYQKMFELMVLLAKRRGQSKKAQTAMVAQCMEYVKQIEDLPLKLKLIETIKEVCDKKIYLEVEYARCCLLLVKYKEDDDQIEQAASILQEVQVETYGSMDRREKLEFILYQMKIMIKKKDYIRLYIISKKINEKNLEIKEILDLKITYYAYMVEYYNHENRYLECANCYQKIFETLDEKEPETNLPDFVEFGYGKGLKIDYQQILEGYIIYLAFSAYNEEKQTRLSEIREKYSHKLEKYSHLKHLIDQLLIGETISTDLASYNLLNSIIFTEKTENHEKHLKALRKQLVQKNIIIINKYYQTITLERLSNLLKVDQNETETELCEMINEKLIYARIDRLDGTIIFKVRQSENQVLNAWSSKTNQVVELIETTCNLIKQQEEEIAAK</sequence>
<evidence type="ECO:0000256" key="1">
    <source>
        <dbReference type="ARBA" id="ARBA00006397"/>
    </source>
</evidence>
<dbReference type="PANTHER" id="PTHR10855:SF1">
    <property type="entry name" value="26S PROTEASOME NON-ATPASE REGULATORY SUBUNIT 12"/>
    <property type="match status" value="1"/>
</dbReference>
<dbReference type="GO" id="GO:0008541">
    <property type="term" value="C:proteasome regulatory particle, lid subcomplex"/>
    <property type="evidence" value="ECO:0007669"/>
    <property type="project" value="TreeGrafter"/>
</dbReference>
<dbReference type="Proteomes" id="UP000054937">
    <property type="component" value="Unassembled WGS sequence"/>
</dbReference>
<reference evidence="4 5" key="1">
    <citation type="journal article" date="2015" name="Sci. Rep.">
        <title>Genome of the facultative scuticociliatosis pathogen Pseudocohnilembus persalinus provides insight into its virulence through horizontal gene transfer.</title>
        <authorList>
            <person name="Xiong J."/>
            <person name="Wang G."/>
            <person name="Cheng J."/>
            <person name="Tian M."/>
            <person name="Pan X."/>
            <person name="Warren A."/>
            <person name="Jiang C."/>
            <person name="Yuan D."/>
            <person name="Miao W."/>
        </authorList>
    </citation>
    <scope>NUCLEOTIDE SEQUENCE [LARGE SCALE GENOMIC DNA]</scope>
    <source>
        <strain evidence="4">36N120E</strain>
    </source>
</reference>
<accession>A0A0V0QVY8</accession>
<dbReference type="AlphaFoldDB" id="A0A0V0QVY8"/>
<evidence type="ECO:0000259" key="3">
    <source>
        <dbReference type="PROSITE" id="PS50250"/>
    </source>
</evidence>
<dbReference type="InterPro" id="IPR036390">
    <property type="entry name" value="WH_DNA-bd_sf"/>
</dbReference>
<dbReference type="InterPro" id="IPR040896">
    <property type="entry name" value="RPN5_C"/>
</dbReference>
<dbReference type="OrthoDB" id="268763at2759"/>
<dbReference type="GO" id="GO:0005737">
    <property type="term" value="C:cytoplasm"/>
    <property type="evidence" value="ECO:0007669"/>
    <property type="project" value="TreeGrafter"/>
</dbReference>
<keyword evidence="2" id="KW-0647">Proteasome</keyword>
<dbReference type="InterPro" id="IPR040134">
    <property type="entry name" value="PSMD12/CSN4"/>
</dbReference>